<comment type="caution">
    <text evidence="2">The sequence shown here is derived from an EMBL/GenBank/DDBJ whole genome shotgun (WGS) entry which is preliminary data.</text>
</comment>
<reference evidence="2 3" key="1">
    <citation type="submission" date="2019-07" db="EMBL/GenBank/DDBJ databases">
        <title>Genome sequencing of lignin-degrading bacterial isolates.</title>
        <authorList>
            <person name="Gladden J."/>
        </authorList>
    </citation>
    <scope>NUCLEOTIDE SEQUENCE [LARGE SCALE GENOMIC DNA]</scope>
    <source>
        <strain evidence="2 3">J45</strain>
    </source>
</reference>
<dbReference type="AlphaFoldDB" id="A0A562E378"/>
<name>A0A562E378_RHORH</name>
<evidence type="ECO:0000256" key="1">
    <source>
        <dbReference type="SAM" id="MobiDB-lite"/>
    </source>
</evidence>
<evidence type="ECO:0000313" key="3">
    <source>
        <dbReference type="Proteomes" id="UP000317573"/>
    </source>
</evidence>
<evidence type="ECO:0000313" key="2">
    <source>
        <dbReference type="EMBL" id="TWH16399.1"/>
    </source>
</evidence>
<accession>A0A562E378</accession>
<sequence length="98" mass="10457">MRDRAARQSLIGAEQKDPRQRLAAAQPVQACIGGSRQQQQGGAVRCVPPTTGGACRKLPFRGDRPMRWGQRVGGDPFGIHHLAGPPGQFRFVVGIGSA</sequence>
<proteinExistence type="predicted"/>
<protein>
    <submittedName>
        <fullName evidence="2">Uncharacterized protein</fullName>
    </submittedName>
</protein>
<feature type="region of interest" description="Disordered" evidence="1">
    <location>
        <begin position="1"/>
        <end position="21"/>
    </location>
</feature>
<organism evidence="2 3">
    <name type="scientific">Rhodococcus rhodochrous J45</name>
    <dbReference type="NCBI Taxonomy" id="935266"/>
    <lineage>
        <taxon>Bacteria</taxon>
        <taxon>Bacillati</taxon>
        <taxon>Actinomycetota</taxon>
        <taxon>Actinomycetes</taxon>
        <taxon>Mycobacteriales</taxon>
        <taxon>Nocardiaceae</taxon>
        <taxon>Rhodococcus</taxon>
    </lineage>
</organism>
<gene>
    <name evidence="2" type="ORF">L618_002400000030</name>
</gene>
<dbReference type="Proteomes" id="UP000317573">
    <property type="component" value="Unassembled WGS sequence"/>
</dbReference>
<dbReference type="EMBL" id="VLJT01000022">
    <property type="protein sequence ID" value="TWH16399.1"/>
    <property type="molecule type" value="Genomic_DNA"/>
</dbReference>